<dbReference type="PRINTS" id="PR00069">
    <property type="entry name" value="ALDKETRDTASE"/>
</dbReference>
<feature type="active site" description="Proton donor" evidence="4">
    <location>
        <position position="59"/>
    </location>
</feature>
<evidence type="ECO:0000256" key="4">
    <source>
        <dbReference type="PIRSR" id="PIRSR000097-1"/>
    </source>
</evidence>
<proteinExistence type="inferred from homology"/>
<sequence>MEPVTSLVDGGVPEYRLADGTTLPAVGFGTYLLRGTGGVAAMVSALESGYRLLDTAVSYENEGAVGEAIRRSGIPREQIRVSSKLPGRHHEYGEAIDTVHESLYRTGLDYLDLYLIHWPNPRQGRYVDAWRALVDLRRQGVVRSIGVSNFLPEHLDRLVDETGVAPSVNQIELHPRFPQATQRAADAGLGIRTQSWSPLGRAGDLLRDPELARIAHTHGRSIPQTILRWHVQLGTLPLPKASHVDRQRANLEVFDFELGADEMEAISRLGRADGRLKDQDPAVYEEF</sequence>
<gene>
    <name evidence="8" type="ORF">SAMN05444695_12214</name>
</gene>
<keyword evidence="2" id="KW-0521">NADP</keyword>
<evidence type="ECO:0000256" key="5">
    <source>
        <dbReference type="PIRSR" id="PIRSR000097-2"/>
    </source>
</evidence>
<comment type="similarity">
    <text evidence="1">Belongs to the aldo/keto reductase family.</text>
</comment>
<dbReference type="EMBL" id="FNDN01000022">
    <property type="protein sequence ID" value="SDJ29459.1"/>
    <property type="molecule type" value="Genomic_DNA"/>
</dbReference>
<dbReference type="FunFam" id="3.20.20.100:FF:000002">
    <property type="entry name" value="2,5-diketo-D-gluconic acid reductase A"/>
    <property type="match status" value="1"/>
</dbReference>
<dbReference type="SUPFAM" id="SSF51430">
    <property type="entry name" value="NAD(P)-linked oxidoreductase"/>
    <property type="match status" value="1"/>
</dbReference>
<accession>A0A1G8SJP4</accession>
<evidence type="ECO:0000256" key="2">
    <source>
        <dbReference type="ARBA" id="ARBA00022857"/>
    </source>
</evidence>
<dbReference type="CDD" id="cd19132">
    <property type="entry name" value="AKR_AKR5D1_E1"/>
    <property type="match status" value="1"/>
</dbReference>
<dbReference type="GO" id="GO:0016616">
    <property type="term" value="F:oxidoreductase activity, acting on the CH-OH group of donors, NAD or NADP as acceptor"/>
    <property type="evidence" value="ECO:0007669"/>
    <property type="project" value="UniProtKB-ARBA"/>
</dbReference>
<dbReference type="PIRSF" id="PIRSF000097">
    <property type="entry name" value="AKR"/>
    <property type="match status" value="1"/>
</dbReference>
<dbReference type="InterPro" id="IPR023210">
    <property type="entry name" value="NADP_OxRdtase_dom"/>
</dbReference>
<keyword evidence="9" id="KW-1185">Reference proteome</keyword>
<evidence type="ECO:0000313" key="8">
    <source>
        <dbReference type="EMBL" id="SDJ29459.1"/>
    </source>
</evidence>
<dbReference type="Proteomes" id="UP000183263">
    <property type="component" value="Unassembled WGS sequence"/>
</dbReference>
<dbReference type="OrthoDB" id="9804790at2"/>
<dbReference type="PROSITE" id="PS00798">
    <property type="entry name" value="ALDOKETO_REDUCTASE_1"/>
    <property type="match status" value="1"/>
</dbReference>
<protein>
    <submittedName>
        <fullName evidence="8">Aldo/keto reductase</fullName>
    </submittedName>
</protein>
<dbReference type="Pfam" id="PF00248">
    <property type="entry name" value="Aldo_ket_red"/>
    <property type="match status" value="1"/>
</dbReference>
<feature type="domain" description="NADP-dependent oxidoreductase" evidence="7">
    <location>
        <begin position="40"/>
        <end position="269"/>
    </location>
</feature>
<dbReference type="RefSeq" id="WP_072740223.1">
    <property type="nucleotide sequence ID" value="NZ_CP048813.1"/>
</dbReference>
<evidence type="ECO:0000256" key="1">
    <source>
        <dbReference type="ARBA" id="ARBA00007905"/>
    </source>
</evidence>
<keyword evidence="3" id="KW-0560">Oxidoreductase</keyword>
<evidence type="ECO:0000256" key="6">
    <source>
        <dbReference type="PIRSR" id="PIRSR000097-3"/>
    </source>
</evidence>
<evidence type="ECO:0000259" key="7">
    <source>
        <dbReference type="Pfam" id="PF00248"/>
    </source>
</evidence>
<feature type="site" description="Lowers pKa of active site Tyr" evidence="6">
    <location>
        <position position="84"/>
    </location>
</feature>
<dbReference type="PROSITE" id="PS00062">
    <property type="entry name" value="ALDOKETO_REDUCTASE_2"/>
    <property type="match status" value="1"/>
</dbReference>
<dbReference type="PANTHER" id="PTHR43827">
    <property type="entry name" value="2,5-DIKETO-D-GLUCONIC ACID REDUCTASE"/>
    <property type="match status" value="1"/>
</dbReference>
<name>A0A1G8SJP4_9NOCA</name>
<evidence type="ECO:0000313" key="9">
    <source>
        <dbReference type="Proteomes" id="UP000183263"/>
    </source>
</evidence>
<dbReference type="Gene3D" id="3.20.20.100">
    <property type="entry name" value="NADP-dependent oxidoreductase domain"/>
    <property type="match status" value="1"/>
</dbReference>
<feature type="binding site" evidence="5">
    <location>
        <position position="117"/>
    </location>
    <ligand>
        <name>substrate</name>
    </ligand>
</feature>
<dbReference type="InterPro" id="IPR020471">
    <property type="entry name" value="AKR"/>
</dbReference>
<organism evidence="8 9">
    <name type="scientific">Rhodococcus triatomae</name>
    <dbReference type="NCBI Taxonomy" id="300028"/>
    <lineage>
        <taxon>Bacteria</taxon>
        <taxon>Bacillati</taxon>
        <taxon>Actinomycetota</taxon>
        <taxon>Actinomycetes</taxon>
        <taxon>Mycobacteriales</taxon>
        <taxon>Nocardiaceae</taxon>
        <taxon>Rhodococcus</taxon>
    </lineage>
</organism>
<dbReference type="InterPro" id="IPR036812">
    <property type="entry name" value="NAD(P)_OxRdtase_dom_sf"/>
</dbReference>
<reference evidence="8 9" key="1">
    <citation type="submission" date="2016-10" db="EMBL/GenBank/DDBJ databases">
        <authorList>
            <person name="de Groot N.N."/>
        </authorList>
    </citation>
    <scope>NUCLEOTIDE SEQUENCE [LARGE SCALE GENOMIC DNA]</scope>
    <source>
        <strain evidence="8 9">DSM 44892</strain>
    </source>
</reference>
<dbReference type="AlphaFoldDB" id="A0A1G8SJP4"/>
<evidence type="ECO:0000256" key="3">
    <source>
        <dbReference type="ARBA" id="ARBA00023002"/>
    </source>
</evidence>
<dbReference type="InterPro" id="IPR018170">
    <property type="entry name" value="Aldo/ket_reductase_CS"/>
</dbReference>
<dbReference type="PANTHER" id="PTHR43827:SF3">
    <property type="entry name" value="NADP-DEPENDENT OXIDOREDUCTASE DOMAIN-CONTAINING PROTEIN"/>
    <property type="match status" value="1"/>
</dbReference>